<reference evidence="2 3" key="1">
    <citation type="submission" date="2020-02" db="EMBL/GenBank/DDBJ databases">
        <title>Whole-genome analyses of novel actinobacteria.</title>
        <authorList>
            <person name="Sahin N."/>
            <person name="Gencbay T."/>
        </authorList>
    </citation>
    <scope>NUCLEOTIDE SEQUENCE [LARGE SCALE GENOMIC DNA]</scope>
    <source>
        <strain evidence="2 3">HC44</strain>
    </source>
</reference>
<feature type="transmembrane region" description="Helical" evidence="1">
    <location>
        <begin position="74"/>
        <end position="98"/>
    </location>
</feature>
<protein>
    <submittedName>
        <fullName evidence="2">Uncharacterized protein</fullName>
    </submittedName>
</protein>
<organism evidence="2 3">
    <name type="scientific">Streptomyces scabichelini</name>
    <dbReference type="NCBI Taxonomy" id="2711217"/>
    <lineage>
        <taxon>Bacteria</taxon>
        <taxon>Bacillati</taxon>
        <taxon>Actinomycetota</taxon>
        <taxon>Actinomycetes</taxon>
        <taxon>Kitasatosporales</taxon>
        <taxon>Streptomycetaceae</taxon>
        <taxon>Streptomyces</taxon>
    </lineage>
</organism>
<dbReference type="EMBL" id="JAAKZY010000112">
    <property type="protein sequence ID" value="NGO11675.1"/>
    <property type="molecule type" value="Genomic_DNA"/>
</dbReference>
<evidence type="ECO:0000313" key="2">
    <source>
        <dbReference type="EMBL" id="NGO11675.1"/>
    </source>
</evidence>
<gene>
    <name evidence="2" type="ORF">G5C60_29790</name>
</gene>
<comment type="caution">
    <text evidence="2">The sequence shown here is derived from an EMBL/GenBank/DDBJ whole genome shotgun (WGS) entry which is preliminary data.</text>
</comment>
<proteinExistence type="predicted"/>
<sequence length="107" mass="11660">MEAGAATVDRTVAAPGLAQARWVCIDRVTVCERSLPAYSSVEEETIDGMHAAIAKAATVDARIARPAVNTPPFFTAYLMVPFSILCFAPYLFIGRVLAVRSPFRREQ</sequence>
<keyword evidence="1" id="KW-1133">Transmembrane helix</keyword>
<dbReference type="Proteomes" id="UP000472335">
    <property type="component" value="Unassembled WGS sequence"/>
</dbReference>
<name>A0A6G4VCP5_9ACTN</name>
<evidence type="ECO:0000313" key="3">
    <source>
        <dbReference type="Proteomes" id="UP000472335"/>
    </source>
</evidence>
<keyword evidence="1" id="KW-0812">Transmembrane</keyword>
<keyword evidence="3" id="KW-1185">Reference proteome</keyword>
<accession>A0A6G4VCP5</accession>
<dbReference type="RefSeq" id="WP_165264057.1">
    <property type="nucleotide sequence ID" value="NZ_JAAKZY010000112.1"/>
</dbReference>
<keyword evidence="1" id="KW-0472">Membrane</keyword>
<dbReference type="AlphaFoldDB" id="A0A6G4VCP5"/>
<evidence type="ECO:0000256" key="1">
    <source>
        <dbReference type="SAM" id="Phobius"/>
    </source>
</evidence>